<dbReference type="EMBL" id="HQ221963">
    <property type="protein sequence ID" value="ADW24345.1"/>
    <property type="molecule type" value="Genomic_DNA"/>
</dbReference>
<dbReference type="RefSeq" id="YP_004207840.1">
    <property type="nucleotide sequence ID" value="NC_015049.1"/>
</dbReference>
<evidence type="ECO:0000313" key="3">
    <source>
        <dbReference type="Proteomes" id="UP000134313"/>
    </source>
</evidence>
<name>E9M5I7_9GAMA</name>
<dbReference type="Proteomes" id="UP000164320">
    <property type="component" value="Genome"/>
</dbReference>
<dbReference type="GeneID" id="10192195"/>
<organism evidence="1 3">
    <name type="scientific">Cricetid gammaherpesvirus 2</name>
    <dbReference type="NCBI Taxonomy" id="1605972"/>
    <lineage>
        <taxon>Viruses</taxon>
        <taxon>Duplodnaviria</taxon>
        <taxon>Heunggongvirae</taxon>
        <taxon>Peploviricota</taxon>
        <taxon>Herviviricetes</taxon>
        <taxon>Herpesvirales</taxon>
        <taxon>Orthoherpesviridae</taxon>
        <taxon>Gammaherpesvirinae</taxon>
        <taxon>Rhadinovirus</taxon>
        <taxon>Rhadinovirus cricetidgamma2</taxon>
    </lineage>
</organism>
<dbReference type="EMBL" id="HQ698924">
    <property type="protein sequence ID" value="ADW24427.1"/>
    <property type="molecule type" value="Genomic_DNA"/>
</dbReference>
<dbReference type="KEGG" id="vg:10192195"/>
<keyword evidence="3" id="KW-1185">Reference proteome</keyword>
<sequence>MAALIVLLLLALASPAWAREKAVVLEDGRLLYYVLKGETLMALPDRERPTSQSVMDESDHIWRRQKSWAPDEQGVDITAPGNCGLRNDFYFGRIGRCDAVLVLENVKMSDAGVYSVVALERQKTFFMEVIVVESQPVLSLTSIQKSSIGYRCDDIRNPEAETFVRLRRKNWSSHGGKLTHHKEEKFWSHEAKDEDGMKISNMEAKCCSYAPGHIKCGSWAPIDFSLYVSKQEAGQRPWCEHSGGNNLKDEDFGGLNAGPLLQPECQTTEFDVTKTKYPSVCQGTKTDLSGKHGKWSFQHPLFKHDLSEEAISVYTISSPATNDTGPYLVEPIPEGNNISLDLLVHRKLYAALSVASVEPSKVVLDCVHNGMTSVSKVSWEVEGQLGGYEITESGKRIIILLDCWKNYSNWQFRFGVRCHVSDGPWTTSSRWVIGDAIR</sequence>
<proteinExistence type="predicted"/>
<accession>E9M5I7</accession>
<evidence type="ECO:0000313" key="1">
    <source>
        <dbReference type="EMBL" id="ADW24345.1"/>
    </source>
</evidence>
<protein>
    <submittedName>
        <fullName evidence="1">Uncharacterized protein</fullName>
    </submittedName>
</protein>
<evidence type="ECO:0000313" key="2">
    <source>
        <dbReference type="EMBL" id="ADW24427.1"/>
    </source>
</evidence>
<evidence type="ECO:0000313" key="4">
    <source>
        <dbReference type="Proteomes" id="UP000164320"/>
    </source>
</evidence>
<dbReference type="Proteomes" id="UP000134313">
    <property type="component" value="Segment"/>
</dbReference>
<reference evidence="3 4" key="1">
    <citation type="journal article" date="2011" name="J. Virol.">
        <title>Identification and sequencing of a novel rodent gammaherpesvirus that establishes acute and latent infection in laboratory mice.</title>
        <authorList>
            <person name="Loh J."/>
            <person name="Zhao G."/>
            <person name="Nelson C.A."/>
            <person name="Coder P."/>
            <person name="Droit L."/>
            <person name="Handley S.A."/>
            <person name="Johnson L.S."/>
            <person name="Vachharajani P."/>
            <person name="Guzman H."/>
            <person name="Tesh R.B."/>
            <person name="Wang D."/>
            <person name="Fremont D.H."/>
            <person name="Virgin H.W."/>
        </authorList>
    </citation>
    <scope>NUCLEOTIDE SEQUENCE [LARGE SCALE GENOMIC DNA]</scope>
</reference>
<gene>
    <name evidence="2" type="ORF">RHVP-L.R7</name>
    <name evidence="1" type="ORF">RHVP.R7</name>
</gene>